<organism evidence="1 2">
    <name type="scientific">[Myrmecia] bisecta</name>
    <dbReference type="NCBI Taxonomy" id="41462"/>
    <lineage>
        <taxon>Eukaryota</taxon>
        <taxon>Viridiplantae</taxon>
        <taxon>Chlorophyta</taxon>
        <taxon>core chlorophytes</taxon>
        <taxon>Trebouxiophyceae</taxon>
        <taxon>Trebouxiales</taxon>
        <taxon>Trebouxiaceae</taxon>
        <taxon>Myrmecia</taxon>
    </lineage>
</organism>
<evidence type="ECO:0000313" key="1">
    <source>
        <dbReference type="EMBL" id="KAK9823644.1"/>
    </source>
</evidence>
<name>A0AAW1QQ55_9CHLO</name>
<accession>A0AAW1QQ55</accession>
<dbReference type="EMBL" id="JALJOR010000002">
    <property type="protein sequence ID" value="KAK9823644.1"/>
    <property type="molecule type" value="Genomic_DNA"/>
</dbReference>
<dbReference type="AlphaFoldDB" id="A0AAW1QQ55"/>
<protein>
    <submittedName>
        <fullName evidence="1">Uncharacterized protein</fullName>
    </submittedName>
</protein>
<keyword evidence="2" id="KW-1185">Reference proteome</keyword>
<gene>
    <name evidence="1" type="ORF">WJX72_004413</name>
</gene>
<reference evidence="1 2" key="1">
    <citation type="journal article" date="2024" name="Nat. Commun.">
        <title>Phylogenomics reveals the evolutionary origins of lichenization in chlorophyte algae.</title>
        <authorList>
            <person name="Puginier C."/>
            <person name="Libourel C."/>
            <person name="Otte J."/>
            <person name="Skaloud P."/>
            <person name="Haon M."/>
            <person name="Grisel S."/>
            <person name="Petersen M."/>
            <person name="Berrin J.G."/>
            <person name="Delaux P.M."/>
            <person name="Dal Grande F."/>
            <person name="Keller J."/>
        </authorList>
    </citation>
    <scope>NUCLEOTIDE SEQUENCE [LARGE SCALE GENOMIC DNA]</scope>
    <source>
        <strain evidence="1 2">SAG 2043</strain>
    </source>
</reference>
<proteinExistence type="predicted"/>
<sequence>MGVLLFTVGQVLATSIVLGALKRNGVITWNSKAVHNDVLRTVLDTSVETGEEISVRFERLYHAVMDKSEK</sequence>
<comment type="caution">
    <text evidence="1">The sequence shown here is derived from an EMBL/GenBank/DDBJ whole genome shotgun (WGS) entry which is preliminary data.</text>
</comment>
<evidence type="ECO:0000313" key="2">
    <source>
        <dbReference type="Proteomes" id="UP001489004"/>
    </source>
</evidence>
<dbReference type="Proteomes" id="UP001489004">
    <property type="component" value="Unassembled WGS sequence"/>
</dbReference>